<dbReference type="EMBL" id="BSDD01000003">
    <property type="protein sequence ID" value="GLH70394.1"/>
    <property type="molecule type" value="Genomic_DNA"/>
</dbReference>
<dbReference type="CDD" id="cd00082">
    <property type="entry name" value="HisKA"/>
    <property type="match status" value="1"/>
</dbReference>
<dbReference type="Pfam" id="PF02518">
    <property type="entry name" value="HATPase_c"/>
    <property type="match status" value="1"/>
</dbReference>
<feature type="transmembrane region" description="Helical" evidence="13">
    <location>
        <begin position="191"/>
        <end position="207"/>
    </location>
</feature>
<dbReference type="Pfam" id="PF13493">
    <property type="entry name" value="DUF4118"/>
    <property type="match status" value="1"/>
</dbReference>
<keyword evidence="12 13" id="KW-0472">Membrane</keyword>
<dbReference type="SMART" id="SM00388">
    <property type="entry name" value="HisKA"/>
    <property type="match status" value="1"/>
</dbReference>
<dbReference type="SUPFAM" id="SSF47384">
    <property type="entry name" value="Homodimeric domain of signal transducing histidine kinase"/>
    <property type="match status" value="1"/>
</dbReference>
<dbReference type="PRINTS" id="PR00344">
    <property type="entry name" value="BCTRLSENSOR"/>
</dbReference>
<dbReference type="CDD" id="cd00075">
    <property type="entry name" value="HATPase"/>
    <property type="match status" value="1"/>
</dbReference>
<dbReference type="Pfam" id="PF00582">
    <property type="entry name" value="Usp"/>
    <property type="match status" value="1"/>
</dbReference>
<evidence type="ECO:0000256" key="2">
    <source>
        <dbReference type="ARBA" id="ARBA00004141"/>
    </source>
</evidence>
<evidence type="ECO:0000256" key="12">
    <source>
        <dbReference type="ARBA" id="ARBA00023136"/>
    </source>
</evidence>
<dbReference type="InterPro" id="IPR052023">
    <property type="entry name" value="Histidine_kinase_KdpD"/>
</dbReference>
<dbReference type="InterPro" id="IPR038318">
    <property type="entry name" value="KdpD_sf"/>
</dbReference>
<dbReference type="InterPro" id="IPR014729">
    <property type="entry name" value="Rossmann-like_a/b/a_fold"/>
</dbReference>
<keyword evidence="9" id="KW-0067">ATP-binding</keyword>
<name>A0ABQ5Q7U3_9BACT</name>
<dbReference type="InterPro" id="IPR036890">
    <property type="entry name" value="HATPase_C_sf"/>
</dbReference>
<feature type="domain" description="Histidine kinase" evidence="14">
    <location>
        <begin position="413"/>
        <end position="625"/>
    </location>
</feature>
<evidence type="ECO:0000256" key="4">
    <source>
        <dbReference type="ARBA" id="ARBA00022553"/>
    </source>
</evidence>
<evidence type="ECO:0000256" key="6">
    <source>
        <dbReference type="ARBA" id="ARBA00022692"/>
    </source>
</evidence>
<evidence type="ECO:0000256" key="5">
    <source>
        <dbReference type="ARBA" id="ARBA00022679"/>
    </source>
</evidence>
<dbReference type="SUPFAM" id="SSF55874">
    <property type="entry name" value="ATPase domain of HSP90 chaperone/DNA topoisomerase II/histidine kinase"/>
    <property type="match status" value="1"/>
</dbReference>
<keyword evidence="10 13" id="KW-1133">Transmembrane helix</keyword>
<dbReference type="Gene3D" id="1.20.120.620">
    <property type="entry name" value="Backbone structure of the membrane domain of e. Coli histidine kinase receptor kdpd"/>
    <property type="match status" value="1"/>
</dbReference>
<dbReference type="PANTHER" id="PTHR45569">
    <property type="entry name" value="SENSOR PROTEIN KDPD"/>
    <property type="match status" value="1"/>
</dbReference>
<evidence type="ECO:0000256" key="10">
    <source>
        <dbReference type="ARBA" id="ARBA00022989"/>
    </source>
</evidence>
<comment type="subcellular location">
    <subcellularLocation>
        <location evidence="2">Membrane</location>
        <topology evidence="2">Multi-pass membrane protein</topology>
    </subcellularLocation>
</comment>
<evidence type="ECO:0000256" key="7">
    <source>
        <dbReference type="ARBA" id="ARBA00022741"/>
    </source>
</evidence>
<evidence type="ECO:0000256" key="8">
    <source>
        <dbReference type="ARBA" id="ARBA00022777"/>
    </source>
</evidence>
<dbReference type="Pfam" id="PF13492">
    <property type="entry name" value="GAF_3"/>
    <property type="match status" value="1"/>
</dbReference>
<keyword evidence="16" id="KW-1185">Reference proteome</keyword>
<dbReference type="PROSITE" id="PS50109">
    <property type="entry name" value="HIS_KIN"/>
    <property type="match status" value="1"/>
</dbReference>
<dbReference type="InterPro" id="IPR036097">
    <property type="entry name" value="HisK_dim/P_sf"/>
</dbReference>
<dbReference type="Gene3D" id="3.40.50.620">
    <property type="entry name" value="HUPs"/>
    <property type="match status" value="1"/>
</dbReference>
<evidence type="ECO:0000256" key="13">
    <source>
        <dbReference type="SAM" id="Phobius"/>
    </source>
</evidence>
<keyword evidence="7" id="KW-0547">Nucleotide-binding</keyword>
<dbReference type="Proteomes" id="UP001165089">
    <property type="component" value="Unassembled WGS sequence"/>
</dbReference>
<dbReference type="RefSeq" id="WP_285725095.1">
    <property type="nucleotide sequence ID" value="NZ_BSDD01000003.1"/>
</dbReference>
<sequence length="635" mass="68655">MDASSRPILVALGSEARALRLIQAASRMARERGAPWIAAHVRTTAGPAAEDEEQAQVWLQEAQRLGAEVRVVRAPTLAQGLADLARTSHAQALILGRSRDRWPWARLGHATADELQRRGLDARLEVLDDPPGALSERAPGTSFGATVGTFLVLGACTGLAWLVPREGNLSLVLPIYLLGVAVIAHRWGQGLGVLASALSALLYNFLLETPRFSQATGHWPNLLFFLAMLLAAQLVMGLLRRLRHQAREVQRREVHTASLYLLGRALARSRTPEEVATAAAEHIGRAFKATAWLLLPEGDAWRSLPTPVEDPALPAPSELGPGLEIGDREGDPLEPLPRGGAFYLSLTGTDRSEGVLRILPREPGGLPPRTWELLKAFAAQIALALERLRWLEEARRAQVERETERLRSTLLGAIGHDLRTPLAAIHGAAGTLLLPGDLTEATRRDLLAMIQDESERLAHLLGNLLDLTRLESGVLQVQKEWQPLEEVVGAALGRLERREGAVPVRVDLPPDLPLVPLDAALMEQVLINLLANARRHAPGRDADLRAWTEPGRLCLEVADRGPGVPEAFLERIFDKFFRLSEAGEGGVGLGLAICRAIVQAHGGEIRAEARPGGGTAFRIGLPLPGDPPSLPEGAP</sequence>
<keyword evidence="4" id="KW-0597">Phosphoprotein</keyword>
<keyword evidence="8" id="KW-0418">Kinase</keyword>
<feature type="transmembrane region" description="Helical" evidence="13">
    <location>
        <begin position="143"/>
        <end position="162"/>
    </location>
</feature>
<dbReference type="InterPro" id="IPR005467">
    <property type="entry name" value="His_kinase_dom"/>
</dbReference>
<organism evidence="15 16">
    <name type="scientific">Geothrix rubra</name>
    <dbReference type="NCBI Taxonomy" id="2927977"/>
    <lineage>
        <taxon>Bacteria</taxon>
        <taxon>Pseudomonadati</taxon>
        <taxon>Acidobacteriota</taxon>
        <taxon>Holophagae</taxon>
        <taxon>Holophagales</taxon>
        <taxon>Holophagaceae</taxon>
        <taxon>Geothrix</taxon>
    </lineage>
</organism>
<dbReference type="InterPro" id="IPR004358">
    <property type="entry name" value="Sig_transdc_His_kin-like_C"/>
</dbReference>
<evidence type="ECO:0000313" key="16">
    <source>
        <dbReference type="Proteomes" id="UP001165089"/>
    </source>
</evidence>
<evidence type="ECO:0000256" key="1">
    <source>
        <dbReference type="ARBA" id="ARBA00000085"/>
    </source>
</evidence>
<dbReference type="SMART" id="SM00387">
    <property type="entry name" value="HATPase_c"/>
    <property type="match status" value="1"/>
</dbReference>
<dbReference type="InterPro" id="IPR025201">
    <property type="entry name" value="KdpD_TM"/>
</dbReference>
<dbReference type="InterPro" id="IPR003018">
    <property type="entry name" value="GAF"/>
</dbReference>
<keyword evidence="5" id="KW-0808">Transferase</keyword>
<keyword evidence="6 13" id="KW-0812">Transmembrane</keyword>
<evidence type="ECO:0000259" key="14">
    <source>
        <dbReference type="PROSITE" id="PS50109"/>
    </source>
</evidence>
<dbReference type="InterPro" id="IPR003594">
    <property type="entry name" value="HATPase_dom"/>
</dbReference>
<keyword evidence="11" id="KW-0902">Two-component regulatory system</keyword>
<feature type="transmembrane region" description="Helical" evidence="13">
    <location>
        <begin position="168"/>
        <end position="184"/>
    </location>
</feature>
<evidence type="ECO:0000256" key="11">
    <source>
        <dbReference type="ARBA" id="ARBA00023012"/>
    </source>
</evidence>
<dbReference type="Gene3D" id="3.30.565.10">
    <property type="entry name" value="Histidine kinase-like ATPase, C-terminal domain"/>
    <property type="match status" value="1"/>
</dbReference>
<dbReference type="SUPFAM" id="SSF52402">
    <property type="entry name" value="Adenine nucleotide alpha hydrolases-like"/>
    <property type="match status" value="1"/>
</dbReference>
<evidence type="ECO:0000256" key="9">
    <source>
        <dbReference type="ARBA" id="ARBA00022840"/>
    </source>
</evidence>
<proteinExistence type="predicted"/>
<dbReference type="EC" id="2.7.13.3" evidence="3"/>
<evidence type="ECO:0000256" key="3">
    <source>
        <dbReference type="ARBA" id="ARBA00012438"/>
    </source>
</evidence>
<comment type="caution">
    <text evidence="15">The sequence shown here is derived from an EMBL/GenBank/DDBJ whole genome shotgun (WGS) entry which is preliminary data.</text>
</comment>
<dbReference type="Pfam" id="PF00512">
    <property type="entry name" value="HisKA"/>
    <property type="match status" value="1"/>
</dbReference>
<dbReference type="SUPFAM" id="SSF55781">
    <property type="entry name" value="GAF domain-like"/>
    <property type="match status" value="1"/>
</dbReference>
<dbReference type="InterPro" id="IPR029016">
    <property type="entry name" value="GAF-like_dom_sf"/>
</dbReference>
<feature type="transmembrane region" description="Helical" evidence="13">
    <location>
        <begin position="219"/>
        <end position="239"/>
    </location>
</feature>
<dbReference type="PANTHER" id="PTHR45569:SF1">
    <property type="entry name" value="SENSOR PROTEIN KDPD"/>
    <property type="match status" value="1"/>
</dbReference>
<dbReference type="InterPro" id="IPR003661">
    <property type="entry name" value="HisK_dim/P_dom"/>
</dbReference>
<accession>A0ABQ5Q7U3</accession>
<reference evidence="15 16" key="1">
    <citation type="journal article" date="2023" name="Antonie Van Leeuwenhoek">
        <title>Mesoterricola silvestris gen. nov., sp. nov., Mesoterricola sediminis sp. nov., Geothrix oryzae sp. nov., Geothrix edaphica sp. nov., Geothrix rubra sp. nov., and Geothrix limicola sp. nov., six novel members of Acidobacteriota isolated from soils.</title>
        <authorList>
            <person name="Itoh H."/>
            <person name="Sugisawa Y."/>
            <person name="Mise K."/>
            <person name="Xu Z."/>
            <person name="Kuniyasu M."/>
            <person name="Ushijima N."/>
            <person name="Kawano K."/>
            <person name="Kobayashi E."/>
            <person name="Shiratori Y."/>
            <person name="Masuda Y."/>
            <person name="Senoo K."/>
        </authorList>
    </citation>
    <scope>NUCLEOTIDE SEQUENCE [LARGE SCALE GENOMIC DNA]</scope>
    <source>
        <strain evidence="15 16">Red803</strain>
    </source>
</reference>
<dbReference type="Gene3D" id="1.10.287.130">
    <property type="match status" value="1"/>
</dbReference>
<dbReference type="Gene3D" id="3.30.450.40">
    <property type="match status" value="1"/>
</dbReference>
<dbReference type="InterPro" id="IPR006016">
    <property type="entry name" value="UspA"/>
</dbReference>
<comment type="catalytic activity">
    <reaction evidence="1">
        <text>ATP + protein L-histidine = ADP + protein N-phospho-L-histidine.</text>
        <dbReference type="EC" id="2.7.13.3"/>
    </reaction>
</comment>
<evidence type="ECO:0000313" key="15">
    <source>
        <dbReference type="EMBL" id="GLH70394.1"/>
    </source>
</evidence>
<gene>
    <name evidence="15" type="ORF">GETHPA_19270</name>
</gene>
<protein>
    <recommendedName>
        <fullName evidence="3">histidine kinase</fullName>
        <ecNumber evidence="3">2.7.13.3</ecNumber>
    </recommendedName>
</protein>